<evidence type="ECO:0000313" key="2">
    <source>
        <dbReference type="EMBL" id="QJR34155.1"/>
    </source>
</evidence>
<dbReference type="InterPro" id="IPR008972">
    <property type="entry name" value="Cupredoxin"/>
</dbReference>
<reference evidence="2 3" key="1">
    <citation type="submission" date="2020-05" db="EMBL/GenBank/DDBJ databases">
        <title>Complete genome sequence of Gemmatimonas greenlandica TET16.</title>
        <authorList>
            <person name="Zeng Y."/>
        </authorList>
    </citation>
    <scope>NUCLEOTIDE SEQUENCE [LARGE SCALE GENOMIC DNA]</scope>
    <source>
        <strain evidence="2 3">TET16</strain>
    </source>
</reference>
<evidence type="ECO:0000256" key="1">
    <source>
        <dbReference type="SAM" id="SignalP"/>
    </source>
</evidence>
<keyword evidence="3" id="KW-1185">Reference proteome</keyword>
<keyword evidence="1" id="KW-0732">Signal</keyword>
<evidence type="ECO:0000313" key="3">
    <source>
        <dbReference type="Proteomes" id="UP000500938"/>
    </source>
</evidence>
<proteinExistence type="predicted"/>
<accession>A0A6M4IJB5</accession>
<dbReference type="EMBL" id="CP053085">
    <property type="protein sequence ID" value="QJR34155.1"/>
    <property type="molecule type" value="Genomic_DNA"/>
</dbReference>
<dbReference type="SUPFAM" id="SSF49503">
    <property type="entry name" value="Cupredoxins"/>
    <property type="match status" value="1"/>
</dbReference>
<gene>
    <name evidence="2" type="ORF">HKW67_00815</name>
</gene>
<feature type="signal peptide" evidence="1">
    <location>
        <begin position="1"/>
        <end position="23"/>
    </location>
</feature>
<evidence type="ECO:0008006" key="4">
    <source>
        <dbReference type="Google" id="ProtNLM"/>
    </source>
</evidence>
<feature type="chain" id="PRO_5027038930" description="Blue (type 1) copper domain-containing protein" evidence="1">
    <location>
        <begin position="24"/>
        <end position="289"/>
    </location>
</feature>
<protein>
    <recommendedName>
        <fullName evidence="4">Blue (type 1) copper domain-containing protein</fullName>
    </recommendedName>
</protein>
<name>A0A6M4IJB5_9BACT</name>
<sequence>MSRLPRVALAVAATVVSATLLGAQPAAPSAAKSAVPARFAALPGANVISVVASDYAFDMPASVPAGLTTIRFSNKGKELHHVYLVKVEKGKKPDDVLAFFKAGGPPPKWMKPVGGPNAPAPGDETAFTSNLEAGDYVALCVIPSPGGPPHVMKGMIKALTVTPSARKTTAPVADVTLTLSDYDLAFSKPLAPGKHVIAVRNTGKQPHEFFMAMLMPGKSPMDMAKFAENPVGAPPGKPMGGITDIVPGDVVYLQVDVPKGEFAFMCFTPDMKDGKPHLAHGMIKQVSVK</sequence>
<dbReference type="KEGG" id="ggr:HKW67_00815"/>
<dbReference type="Proteomes" id="UP000500938">
    <property type="component" value="Chromosome"/>
</dbReference>
<dbReference type="RefSeq" id="WP_171223581.1">
    <property type="nucleotide sequence ID" value="NZ_CP053085.1"/>
</dbReference>
<dbReference type="AlphaFoldDB" id="A0A6M4IJB5"/>
<organism evidence="2 3">
    <name type="scientific">Gemmatimonas groenlandica</name>
    <dbReference type="NCBI Taxonomy" id="2732249"/>
    <lineage>
        <taxon>Bacteria</taxon>
        <taxon>Pseudomonadati</taxon>
        <taxon>Gemmatimonadota</taxon>
        <taxon>Gemmatimonadia</taxon>
        <taxon>Gemmatimonadales</taxon>
        <taxon>Gemmatimonadaceae</taxon>
        <taxon>Gemmatimonas</taxon>
    </lineage>
</organism>